<organism evidence="1 2">
    <name type="scientific">Paenibacillus albiflavus</name>
    <dbReference type="NCBI Taxonomy" id="2545760"/>
    <lineage>
        <taxon>Bacteria</taxon>
        <taxon>Bacillati</taxon>
        <taxon>Bacillota</taxon>
        <taxon>Bacilli</taxon>
        <taxon>Bacillales</taxon>
        <taxon>Paenibacillaceae</taxon>
        <taxon>Paenibacillus</taxon>
    </lineage>
</organism>
<evidence type="ECO:0000313" key="2">
    <source>
        <dbReference type="Proteomes" id="UP000295418"/>
    </source>
</evidence>
<dbReference type="RefSeq" id="WP_132418796.1">
    <property type="nucleotide sequence ID" value="NZ_SKFG01000014.1"/>
</dbReference>
<accession>A0A4R4EAW5</accession>
<dbReference type="OrthoDB" id="2679690at2"/>
<reference evidence="1 2" key="1">
    <citation type="submission" date="2019-03" db="EMBL/GenBank/DDBJ databases">
        <authorList>
            <person name="Kim M.K.M."/>
        </authorList>
    </citation>
    <scope>NUCLEOTIDE SEQUENCE [LARGE SCALE GENOMIC DNA]</scope>
    <source>
        <strain evidence="1 2">18JY21-1</strain>
    </source>
</reference>
<dbReference type="Proteomes" id="UP000295418">
    <property type="component" value="Unassembled WGS sequence"/>
</dbReference>
<keyword evidence="2" id="KW-1185">Reference proteome</keyword>
<name>A0A4R4EAW5_9BACL</name>
<dbReference type="AlphaFoldDB" id="A0A4R4EAW5"/>
<sequence>MKRNVIRLNTKEFMKAAIDLELDTDTEIAAAIGVSTTQIWRAKLPHDDPRYNAPGASFIAGVLAAFNAPFERLFFLDEVIRDRITERVV</sequence>
<evidence type="ECO:0000313" key="1">
    <source>
        <dbReference type="EMBL" id="TCZ76070.1"/>
    </source>
</evidence>
<proteinExistence type="predicted"/>
<dbReference type="EMBL" id="SKFG01000014">
    <property type="protein sequence ID" value="TCZ76070.1"/>
    <property type="molecule type" value="Genomic_DNA"/>
</dbReference>
<protein>
    <recommendedName>
        <fullName evidence="3">XRE family transcriptional regulator</fullName>
    </recommendedName>
</protein>
<gene>
    <name evidence="1" type="ORF">E0485_14585</name>
</gene>
<comment type="caution">
    <text evidence="1">The sequence shown here is derived from an EMBL/GenBank/DDBJ whole genome shotgun (WGS) entry which is preliminary data.</text>
</comment>
<evidence type="ECO:0008006" key="3">
    <source>
        <dbReference type="Google" id="ProtNLM"/>
    </source>
</evidence>